<dbReference type="SFLD" id="SFLDG01072">
    <property type="entry name" value="dehydrogenase_like"/>
    <property type="match status" value="1"/>
</dbReference>
<organism evidence="8 9">
    <name type="scientific">Martelella alba</name>
    <dbReference type="NCBI Taxonomy" id="2590451"/>
    <lineage>
        <taxon>Bacteria</taxon>
        <taxon>Pseudomonadati</taxon>
        <taxon>Pseudomonadota</taxon>
        <taxon>Alphaproteobacteria</taxon>
        <taxon>Hyphomicrobiales</taxon>
        <taxon>Aurantimonadaceae</taxon>
        <taxon>Martelella</taxon>
    </lineage>
</organism>
<comment type="similarity">
    <text evidence="6">Belongs to the radical SAM superfamily. Anaerobic sulfatase-maturating enzyme family.</text>
</comment>
<dbReference type="CDD" id="cd01335">
    <property type="entry name" value="Radical_SAM"/>
    <property type="match status" value="1"/>
</dbReference>
<dbReference type="InterPro" id="IPR013785">
    <property type="entry name" value="Aldolase_TIM"/>
</dbReference>
<dbReference type="NCBIfam" id="TIGR04085">
    <property type="entry name" value="rSAM_more_4Fe4S"/>
    <property type="match status" value="1"/>
</dbReference>
<dbReference type="Pfam" id="PF04055">
    <property type="entry name" value="Radical_SAM"/>
    <property type="match status" value="1"/>
</dbReference>
<comment type="cofactor">
    <cofactor evidence="1">
        <name>[4Fe-4S] cluster</name>
        <dbReference type="ChEBI" id="CHEBI:49883"/>
    </cofactor>
</comment>
<keyword evidence="3" id="KW-0479">Metal-binding</keyword>
<dbReference type="SFLD" id="SFLDG01386">
    <property type="entry name" value="main_SPASM_domain-containing"/>
    <property type="match status" value="1"/>
</dbReference>
<evidence type="ECO:0000256" key="3">
    <source>
        <dbReference type="ARBA" id="ARBA00022723"/>
    </source>
</evidence>
<keyword evidence="4" id="KW-0408">Iron</keyword>
<gene>
    <name evidence="8" type="ORF">FCN80_15470</name>
</gene>
<evidence type="ECO:0000313" key="8">
    <source>
        <dbReference type="EMBL" id="TKI05102.1"/>
    </source>
</evidence>
<reference evidence="8 9" key="1">
    <citation type="submission" date="2019-04" db="EMBL/GenBank/DDBJ databases">
        <authorList>
            <person name="Li M."/>
            <person name="Gao C."/>
        </authorList>
    </citation>
    <scope>NUCLEOTIDE SEQUENCE [LARGE SCALE GENOMIC DNA]</scope>
    <source>
        <strain evidence="8 9">BGMRC 2031</strain>
    </source>
</reference>
<dbReference type="InterPro" id="IPR058240">
    <property type="entry name" value="rSAM_sf"/>
</dbReference>
<evidence type="ECO:0000256" key="4">
    <source>
        <dbReference type="ARBA" id="ARBA00023004"/>
    </source>
</evidence>
<keyword evidence="9" id="KW-1185">Reference proteome</keyword>
<dbReference type="PANTHER" id="PTHR43273:SF3">
    <property type="entry name" value="ANAEROBIC SULFATASE-MATURATING ENZYME HOMOLOG ASLB-RELATED"/>
    <property type="match status" value="1"/>
</dbReference>
<keyword evidence="5" id="KW-0411">Iron-sulfur</keyword>
<evidence type="ECO:0000256" key="1">
    <source>
        <dbReference type="ARBA" id="ARBA00001966"/>
    </source>
</evidence>
<dbReference type="RefSeq" id="WP_136991068.1">
    <property type="nucleotide sequence ID" value="NZ_SZPQ01000022.1"/>
</dbReference>
<keyword evidence="2" id="KW-0949">S-adenosyl-L-methionine</keyword>
<dbReference type="PANTHER" id="PTHR43273">
    <property type="entry name" value="ANAEROBIC SULFATASE-MATURATING ENZYME HOMOLOG ASLB-RELATED"/>
    <property type="match status" value="1"/>
</dbReference>
<dbReference type="EMBL" id="SZPQ01000022">
    <property type="protein sequence ID" value="TKI05102.1"/>
    <property type="molecule type" value="Genomic_DNA"/>
</dbReference>
<comment type="caution">
    <text evidence="8">The sequence shown here is derived from an EMBL/GenBank/DDBJ whole genome shotgun (WGS) entry which is preliminary data.</text>
</comment>
<dbReference type="NCBIfam" id="NF038005">
    <property type="entry name" value="rSAM_mat_DarE"/>
    <property type="match status" value="1"/>
</dbReference>
<protein>
    <submittedName>
        <fullName evidence="8">Radical SAM protein</fullName>
    </submittedName>
</protein>
<sequence length="441" mass="50005">MNGLIPVTQIADDGFDHLEPQDFRQLAQQDYGQISAYLIGCIPAEKILSPDELRRYHEARERDITARSVNAGKLIVVLKATRHCNLRCTYCHSWAEGPNQVLTFRTLAHAVRRILAIPNIRRFEFVWHGGEVTLLKPAFFKKLIWLQQKFKRSDQIITNAMQSNAVNISDEWLIFLKGIGMPVGISLDGVPHIHDRRRVDYRGRGTSERVARGIRRLRRYDIPYGALIVVDSEVYATDLREMFDYFCAIDLTDIEFLNIVPDNRIPAGGEVGAGYISYADYIGFLSKAFVLWWGEYRGRLRIRLFSDFIRALGDPATPPSACYWAGNCSQEVITLEPNGYVSPCDKYVGDSGSLYGSLLETDLSTLLARSGHNRMALEEERRAMEKMRDCRWFSICHGGCPHDRVINRRHVPGYDDRCCGTGRLLATIERCLDGAAPPQAG</sequence>
<dbReference type="InterPro" id="IPR023867">
    <property type="entry name" value="Sulphatase_maturase_rSAM"/>
</dbReference>
<evidence type="ECO:0000259" key="7">
    <source>
        <dbReference type="PROSITE" id="PS51918"/>
    </source>
</evidence>
<dbReference type="InterPro" id="IPR023885">
    <property type="entry name" value="4Fe4S-binding_SPASM_dom"/>
</dbReference>
<dbReference type="SFLD" id="SFLDS00029">
    <property type="entry name" value="Radical_SAM"/>
    <property type="match status" value="1"/>
</dbReference>
<dbReference type="Gene3D" id="3.20.20.70">
    <property type="entry name" value="Aldolase class I"/>
    <property type="match status" value="1"/>
</dbReference>
<feature type="domain" description="Radical SAM core" evidence="7">
    <location>
        <begin position="70"/>
        <end position="295"/>
    </location>
</feature>
<evidence type="ECO:0000256" key="2">
    <source>
        <dbReference type="ARBA" id="ARBA00022691"/>
    </source>
</evidence>
<evidence type="ECO:0000256" key="5">
    <source>
        <dbReference type="ARBA" id="ARBA00023014"/>
    </source>
</evidence>
<dbReference type="Proteomes" id="UP000305202">
    <property type="component" value="Unassembled WGS sequence"/>
</dbReference>
<accession>A0ABY2SIB1</accession>
<dbReference type="SUPFAM" id="SSF102114">
    <property type="entry name" value="Radical SAM enzymes"/>
    <property type="match status" value="1"/>
</dbReference>
<evidence type="ECO:0000256" key="6">
    <source>
        <dbReference type="ARBA" id="ARBA00023601"/>
    </source>
</evidence>
<name>A0ABY2SIB1_9HYPH</name>
<dbReference type="InterPro" id="IPR007197">
    <property type="entry name" value="rSAM"/>
</dbReference>
<dbReference type="PROSITE" id="PS51918">
    <property type="entry name" value="RADICAL_SAM"/>
    <property type="match status" value="1"/>
</dbReference>
<dbReference type="SFLD" id="SFLDG01067">
    <property type="entry name" value="SPASM/twitch_domain_containing"/>
    <property type="match status" value="1"/>
</dbReference>
<evidence type="ECO:0000313" key="9">
    <source>
        <dbReference type="Proteomes" id="UP000305202"/>
    </source>
</evidence>
<proteinExistence type="inferred from homology"/>